<feature type="region of interest" description="Disordered" evidence="1">
    <location>
        <begin position="1"/>
        <end position="85"/>
    </location>
</feature>
<keyword evidence="3" id="KW-1185">Reference proteome</keyword>
<dbReference type="Proteomes" id="UP000318405">
    <property type="component" value="Unassembled WGS sequence"/>
</dbReference>
<accession>A0A556A8Z5</accession>
<dbReference type="AlphaFoldDB" id="A0A556A8Z5"/>
<protein>
    <submittedName>
        <fullName evidence="2">Uncharacterized protein</fullName>
    </submittedName>
</protein>
<comment type="caution">
    <text evidence="2">The sequence shown here is derived from an EMBL/GenBank/DDBJ whole genome shotgun (WGS) entry which is preliminary data.</text>
</comment>
<evidence type="ECO:0000313" key="3">
    <source>
        <dbReference type="Proteomes" id="UP000318405"/>
    </source>
</evidence>
<name>A0A556A8Z5_9BURK</name>
<dbReference type="RefSeq" id="WP_143950764.1">
    <property type="nucleotide sequence ID" value="NZ_BAABMB010000005.1"/>
</dbReference>
<evidence type="ECO:0000313" key="2">
    <source>
        <dbReference type="EMBL" id="TSH89359.1"/>
    </source>
</evidence>
<gene>
    <name evidence="2" type="ORF">FOZ76_23665</name>
</gene>
<reference evidence="2 3" key="1">
    <citation type="submission" date="2019-07" db="EMBL/GenBank/DDBJ databases">
        <title>Qingshengfaniella alkalisoli gen. nov., sp. nov., isolated from saline soil.</title>
        <authorList>
            <person name="Xu L."/>
            <person name="Huang X.-X."/>
            <person name="Sun J.-Q."/>
        </authorList>
    </citation>
    <scope>NUCLEOTIDE SEQUENCE [LARGE SCALE GENOMIC DNA]</scope>
    <source>
        <strain evidence="2 3">DSM 27279</strain>
    </source>
</reference>
<evidence type="ECO:0000256" key="1">
    <source>
        <dbReference type="SAM" id="MobiDB-lite"/>
    </source>
</evidence>
<proteinExistence type="predicted"/>
<dbReference type="EMBL" id="VLTJ01000041">
    <property type="protein sequence ID" value="TSH89359.1"/>
    <property type="molecule type" value="Genomic_DNA"/>
</dbReference>
<organism evidence="2 3">
    <name type="scientific">Verticiella sediminum</name>
    <dbReference type="NCBI Taxonomy" id="1247510"/>
    <lineage>
        <taxon>Bacteria</taxon>
        <taxon>Pseudomonadati</taxon>
        <taxon>Pseudomonadota</taxon>
        <taxon>Betaproteobacteria</taxon>
        <taxon>Burkholderiales</taxon>
        <taxon>Alcaligenaceae</taxon>
        <taxon>Verticiella</taxon>
    </lineage>
</organism>
<sequence length="85" mass="8690">MATNRKGASPAAVDAAKDSGPAANEGRVLPSGGPVEVPRVPMPENAKDDVAGKQSHPRADESGGTSWADNALPAPNKKTVRSNPY</sequence>
<feature type="compositionally biased region" description="Basic and acidic residues" evidence="1">
    <location>
        <begin position="45"/>
        <end position="61"/>
    </location>
</feature>